<sequence length="460" mass="53071">MRAVADLRINRKIDKYLDNFFQATHKALLLTGARQIGKTYSIRQAAQRIFDDFVEINFITSPEAIGIFTGAKDVKDMLFRLTAFVHKPLVKGKTLIFFDEVQVYPEVVTLIKFLVDEGSYRYALSGSLLGIELNNLRSEPVGYLDVKEMFPLDLHEFYSAIGLSADVLDVIRKNWEEKTPVDNFVHHELMRAFRLYLIIGGMPQAVQTYLDSNNLQRVIDVQKSILLEYQRDIMKYKMDDNNQKLYIQEIFQLIPSELNAKNKRFILKSLNQQARFANYENSFLWLRDAGVALPTYNVEEPKLPLLLAKTRNLFKLFQNDVGLLISQFADGIQLRLLNDEQFINFGAIYENVVAQELKAHGFDLYYFNNKRLGELDFVVEYKGQVLPIEVKSGKDYDRHNALSNVMASTEYKIPHGLVLCNGNVETKGKVTYVPIYMLMFLEKDSVQNITYKMDLSGLKV</sequence>
<reference evidence="3 4" key="1">
    <citation type="submission" date="2018-08" db="EMBL/GenBank/DDBJ databases">
        <title>A genome reference for cultivated species of the human gut microbiota.</title>
        <authorList>
            <person name="Zou Y."/>
            <person name="Xue W."/>
            <person name="Luo G."/>
        </authorList>
    </citation>
    <scope>NUCLEOTIDE SEQUENCE [LARGE SCALE GENOMIC DNA]</scope>
    <source>
        <strain evidence="3 4">AM22-1</strain>
    </source>
</reference>
<dbReference type="EMBL" id="QRIN01000110">
    <property type="protein sequence ID" value="RHG61367.1"/>
    <property type="molecule type" value="Genomic_DNA"/>
</dbReference>
<comment type="caution">
    <text evidence="3">The sequence shown here is derived from an EMBL/GenBank/DDBJ whole genome shotgun (WGS) entry which is preliminary data.</text>
</comment>
<feature type="domain" description="AAA" evidence="1">
    <location>
        <begin position="25"/>
        <end position="157"/>
    </location>
</feature>
<accession>A0A3R6DN84</accession>
<dbReference type="AlphaFoldDB" id="A0A3R6DN84"/>
<evidence type="ECO:0000313" key="3">
    <source>
        <dbReference type="EMBL" id="RHG61367.1"/>
    </source>
</evidence>
<name>A0A3R6DN84_9BACT</name>
<protein>
    <submittedName>
        <fullName evidence="3">ATP-binding protein</fullName>
    </submittedName>
</protein>
<dbReference type="Pfam" id="PF13635">
    <property type="entry name" value="DUF4143"/>
    <property type="match status" value="1"/>
</dbReference>
<evidence type="ECO:0000259" key="1">
    <source>
        <dbReference type="Pfam" id="PF13173"/>
    </source>
</evidence>
<dbReference type="InterPro" id="IPR027417">
    <property type="entry name" value="P-loop_NTPase"/>
</dbReference>
<dbReference type="Pfam" id="PF13173">
    <property type="entry name" value="AAA_14"/>
    <property type="match status" value="1"/>
</dbReference>
<dbReference type="RefSeq" id="WP_118201814.1">
    <property type="nucleotide sequence ID" value="NZ_QRIE01000111.1"/>
</dbReference>
<proteinExistence type="predicted"/>
<keyword evidence="3" id="KW-0067">ATP-binding</keyword>
<dbReference type="SUPFAM" id="SSF52980">
    <property type="entry name" value="Restriction endonuclease-like"/>
    <property type="match status" value="1"/>
</dbReference>
<dbReference type="InterPro" id="IPR025420">
    <property type="entry name" value="DUF4143"/>
</dbReference>
<dbReference type="SUPFAM" id="SSF52540">
    <property type="entry name" value="P-loop containing nucleoside triphosphate hydrolases"/>
    <property type="match status" value="1"/>
</dbReference>
<feature type="domain" description="DUF4143" evidence="2">
    <location>
        <begin position="230"/>
        <end position="393"/>
    </location>
</feature>
<evidence type="ECO:0000259" key="2">
    <source>
        <dbReference type="Pfam" id="PF13635"/>
    </source>
</evidence>
<evidence type="ECO:0000313" key="4">
    <source>
        <dbReference type="Proteomes" id="UP000286501"/>
    </source>
</evidence>
<gene>
    <name evidence="3" type="ORF">DW250_15340</name>
</gene>
<dbReference type="PANTHER" id="PTHR33295:SF7">
    <property type="entry name" value="ATPASE"/>
    <property type="match status" value="1"/>
</dbReference>
<dbReference type="Gene3D" id="3.40.50.300">
    <property type="entry name" value="P-loop containing nucleotide triphosphate hydrolases"/>
    <property type="match status" value="1"/>
</dbReference>
<organism evidence="3 4">
    <name type="scientific">Segatella copri</name>
    <dbReference type="NCBI Taxonomy" id="165179"/>
    <lineage>
        <taxon>Bacteria</taxon>
        <taxon>Pseudomonadati</taxon>
        <taxon>Bacteroidota</taxon>
        <taxon>Bacteroidia</taxon>
        <taxon>Bacteroidales</taxon>
        <taxon>Prevotellaceae</taxon>
        <taxon>Segatella</taxon>
    </lineage>
</organism>
<keyword evidence="3" id="KW-0547">Nucleotide-binding</keyword>
<dbReference type="InterPro" id="IPR041682">
    <property type="entry name" value="AAA_14"/>
</dbReference>
<dbReference type="InterPro" id="IPR011335">
    <property type="entry name" value="Restrct_endonuc-II-like"/>
</dbReference>
<dbReference type="PANTHER" id="PTHR33295">
    <property type="entry name" value="ATPASE"/>
    <property type="match status" value="1"/>
</dbReference>
<dbReference type="Proteomes" id="UP000286501">
    <property type="component" value="Unassembled WGS sequence"/>
</dbReference>
<dbReference type="GO" id="GO:0005524">
    <property type="term" value="F:ATP binding"/>
    <property type="evidence" value="ECO:0007669"/>
    <property type="project" value="UniProtKB-KW"/>
</dbReference>